<evidence type="ECO:0000256" key="8">
    <source>
        <dbReference type="ARBA" id="ARBA00022801"/>
    </source>
</evidence>
<evidence type="ECO:0000256" key="11">
    <source>
        <dbReference type="ARBA" id="ARBA00023154"/>
    </source>
</evidence>
<dbReference type="GO" id="GO:0009089">
    <property type="term" value="P:lysine biosynthetic process via diaminopimelate"/>
    <property type="evidence" value="ECO:0007669"/>
    <property type="project" value="UniProtKB-UniRule"/>
</dbReference>
<evidence type="ECO:0000256" key="12">
    <source>
        <dbReference type="ARBA" id="ARBA00023285"/>
    </source>
</evidence>
<dbReference type="GO" id="GO:0050897">
    <property type="term" value="F:cobalt ion binding"/>
    <property type="evidence" value="ECO:0007669"/>
    <property type="project" value="UniProtKB-UniRule"/>
</dbReference>
<proteinExistence type="inferred from homology"/>
<dbReference type="PANTHER" id="PTHR43808">
    <property type="entry name" value="ACETYLORNITHINE DEACETYLASE"/>
    <property type="match status" value="1"/>
</dbReference>
<comment type="cofactor">
    <cofactor evidence="15">
        <name>Zn(2+)</name>
        <dbReference type="ChEBI" id="CHEBI:29105"/>
    </cofactor>
    <cofactor evidence="15">
        <name>Co(2+)</name>
        <dbReference type="ChEBI" id="CHEBI:48828"/>
    </cofactor>
    <text evidence="15">Binds 2 Zn(2+) or Co(2+) ions per subunit.</text>
</comment>
<dbReference type="Pfam" id="PF07687">
    <property type="entry name" value="M20_dimer"/>
    <property type="match status" value="1"/>
</dbReference>
<dbReference type="EC" id="3.5.1.18" evidence="4 15"/>
<feature type="binding site" evidence="15">
    <location>
        <position position="66"/>
    </location>
    <ligand>
        <name>Zn(2+)</name>
        <dbReference type="ChEBI" id="CHEBI:29105"/>
        <label>1</label>
    </ligand>
</feature>
<feature type="binding site" evidence="15">
    <location>
        <position position="99"/>
    </location>
    <ligand>
        <name>Zn(2+)</name>
        <dbReference type="ChEBI" id="CHEBI:29105"/>
        <label>1</label>
    </ligand>
</feature>
<dbReference type="GO" id="GO:0008270">
    <property type="term" value="F:zinc ion binding"/>
    <property type="evidence" value="ECO:0007669"/>
    <property type="project" value="UniProtKB-UniRule"/>
</dbReference>
<dbReference type="InterPro" id="IPR005941">
    <property type="entry name" value="DapE_proteobac"/>
</dbReference>
<dbReference type="GO" id="GO:0019877">
    <property type="term" value="P:diaminopimelate biosynthetic process"/>
    <property type="evidence" value="ECO:0007669"/>
    <property type="project" value="UniProtKB-UniRule"/>
</dbReference>
<dbReference type="PROSITE" id="PS00759">
    <property type="entry name" value="ARGE_DAPE_CPG2_2"/>
    <property type="match status" value="1"/>
</dbReference>
<dbReference type="GO" id="GO:0008777">
    <property type="term" value="F:acetylornithine deacetylase activity"/>
    <property type="evidence" value="ECO:0007669"/>
    <property type="project" value="TreeGrafter"/>
</dbReference>
<keyword evidence="10 15" id="KW-0220">Diaminopimelate biosynthesis</keyword>
<comment type="caution">
    <text evidence="17">The sequence shown here is derived from an EMBL/GenBank/DDBJ whole genome shotgun (WGS) entry which is preliminary data.</text>
</comment>
<feature type="binding site" evidence="15">
    <location>
        <position position="162"/>
    </location>
    <ligand>
        <name>Zn(2+)</name>
        <dbReference type="ChEBI" id="CHEBI:29105"/>
        <label>1</label>
    </ligand>
</feature>
<feature type="active site" evidence="15">
    <location>
        <position position="68"/>
    </location>
</feature>
<reference evidence="17 18" key="1">
    <citation type="journal article" date="2013" name="Genome Announc.">
        <title>Genome Sequence of the Pyrene- and Fluoranthene-Degrading Bacterium Cycloclasticus sp. Strain PY97M.</title>
        <authorList>
            <person name="Cui Z."/>
            <person name="Xu G."/>
            <person name="Li Q."/>
            <person name="Gao W."/>
            <person name="Zheng L."/>
        </authorList>
    </citation>
    <scope>NUCLEOTIDE SEQUENCE [LARGE SCALE GENOMIC DNA]</scope>
    <source>
        <strain evidence="17 18">PY97M</strain>
    </source>
</reference>
<evidence type="ECO:0000256" key="4">
    <source>
        <dbReference type="ARBA" id="ARBA00011921"/>
    </source>
</evidence>
<keyword evidence="9 15" id="KW-0862">Zinc</keyword>
<evidence type="ECO:0000256" key="14">
    <source>
        <dbReference type="ARBA" id="ARBA00051301"/>
    </source>
</evidence>
<evidence type="ECO:0000256" key="7">
    <source>
        <dbReference type="ARBA" id="ARBA00022723"/>
    </source>
</evidence>
<keyword evidence="18" id="KW-1185">Reference proteome</keyword>
<comment type="function">
    <text evidence="15">Catalyzes the hydrolysis of N-succinyl-L,L-diaminopimelic acid (SDAP), forming succinate and LL-2,6-diaminopimelate (DAP), an intermediate involved in the bacterial biosynthesis of lysine and meso-diaminopimelic acid, an essential component of bacterial cell walls.</text>
</comment>
<feature type="binding site" evidence="15">
    <location>
        <position position="134"/>
    </location>
    <ligand>
        <name>Zn(2+)</name>
        <dbReference type="ChEBI" id="CHEBI:29105"/>
        <label>2</label>
    </ligand>
</feature>
<dbReference type="NCBIfam" id="TIGR01246">
    <property type="entry name" value="dapE_proteo"/>
    <property type="match status" value="1"/>
</dbReference>
<dbReference type="InterPro" id="IPR011650">
    <property type="entry name" value="Peptidase_M20_dimer"/>
</dbReference>
<dbReference type="Proteomes" id="UP000015462">
    <property type="component" value="Unassembled WGS sequence"/>
</dbReference>
<evidence type="ECO:0000256" key="1">
    <source>
        <dbReference type="ARBA" id="ARBA00005130"/>
    </source>
</evidence>
<dbReference type="InterPro" id="IPR002933">
    <property type="entry name" value="Peptidase_M20"/>
</dbReference>
<feature type="binding site" evidence="15">
    <location>
        <position position="99"/>
    </location>
    <ligand>
        <name>Zn(2+)</name>
        <dbReference type="ChEBI" id="CHEBI:29105"/>
        <label>2</label>
    </ligand>
</feature>
<comment type="pathway">
    <text evidence="1 15">Amino-acid biosynthesis; L-lysine biosynthesis via DAP pathway; LL-2,6-diaminopimelate from (S)-tetrahydrodipicolinate (succinylase route): step 3/3.</text>
</comment>
<feature type="binding site" evidence="15">
    <location>
        <position position="348"/>
    </location>
    <ligand>
        <name>Zn(2+)</name>
        <dbReference type="ChEBI" id="CHEBI:29105"/>
        <label>2</label>
    </ligand>
</feature>
<keyword evidence="12 15" id="KW-0170">Cobalt</keyword>
<keyword evidence="11 15" id="KW-0457">Lysine biosynthesis</keyword>
<gene>
    <name evidence="15" type="primary">dapE</name>
    <name evidence="17" type="ORF">L196_04506</name>
</gene>
<comment type="subunit">
    <text evidence="3 15">Homodimer.</text>
</comment>
<evidence type="ECO:0000256" key="2">
    <source>
        <dbReference type="ARBA" id="ARBA00006746"/>
    </source>
</evidence>
<dbReference type="GO" id="GO:0006526">
    <property type="term" value="P:L-arginine biosynthetic process"/>
    <property type="evidence" value="ECO:0007669"/>
    <property type="project" value="TreeGrafter"/>
</dbReference>
<evidence type="ECO:0000256" key="9">
    <source>
        <dbReference type="ARBA" id="ARBA00022833"/>
    </source>
</evidence>
<evidence type="ECO:0000256" key="6">
    <source>
        <dbReference type="ARBA" id="ARBA00022605"/>
    </source>
</evidence>
<dbReference type="InterPro" id="IPR001261">
    <property type="entry name" value="ArgE/DapE_CS"/>
</dbReference>
<evidence type="ECO:0000256" key="5">
    <source>
        <dbReference type="ARBA" id="ARBA00022391"/>
    </source>
</evidence>
<evidence type="ECO:0000256" key="13">
    <source>
        <dbReference type="ARBA" id="ARBA00031891"/>
    </source>
</evidence>
<evidence type="ECO:0000259" key="16">
    <source>
        <dbReference type="Pfam" id="PF07687"/>
    </source>
</evidence>
<keyword evidence="8 15" id="KW-0378">Hydrolase</keyword>
<evidence type="ECO:0000256" key="3">
    <source>
        <dbReference type="ARBA" id="ARBA00011738"/>
    </source>
</evidence>
<dbReference type="NCBIfam" id="NF009557">
    <property type="entry name" value="PRK13009.1"/>
    <property type="match status" value="1"/>
</dbReference>
<dbReference type="SUPFAM" id="SSF53187">
    <property type="entry name" value="Zn-dependent exopeptidases"/>
    <property type="match status" value="1"/>
</dbReference>
<dbReference type="HAMAP" id="MF_01690">
    <property type="entry name" value="DapE"/>
    <property type="match status" value="1"/>
</dbReference>
<accession>A0AB33Z3C1</accession>
<dbReference type="Gene3D" id="3.40.630.10">
    <property type="entry name" value="Zn peptidases"/>
    <property type="match status" value="2"/>
</dbReference>
<feature type="active site" description="Proton acceptor" evidence="15">
    <location>
        <position position="133"/>
    </location>
</feature>
<evidence type="ECO:0000313" key="17">
    <source>
        <dbReference type="EMBL" id="EPD13768.1"/>
    </source>
</evidence>
<evidence type="ECO:0000256" key="15">
    <source>
        <dbReference type="HAMAP-Rule" id="MF_01690"/>
    </source>
</evidence>
<protein>
    <recommendedName>
        <fullName evidence="5 15">Succinyl-diaminopimelate desuccinylase</fullName>
        <shortName evidence="15">SDAP desuccinylase</shortName>
        <ecNumber evidence="4 15">3.5.1.18</ecNumber>
    </recommendedName>
    <alternativeName>
        <fullName evidence="13 15">N-succinyl-LL-2,6-diaminoheptanedioate amidohydrolase</fullName>
    </alternativeName>
</protein>
<comment type="similarity">
    <text evidence="2 15">Belongs to the peptidase M20A family. DapE subfamily.</text>
</comment>
<dbReference type="InterPro" id="IPR036264">
    <property type="entry name" value="Bact_exopeptidase_dim_dom"/>
</dbReference>
<comment type="catalytic activity">
    <reaction evidence="14 15">
        <text>N-succinyl-(2S,6S)-2,6-diaminopimelate + H2O = (2S,6S)-2,6-diaminopimelate + succinate</text>
        <dbReference type="Rhea" id="RHEA:22608"/>
        <dbReference type="ChEBI" id="CHEBI:15377"/>
        <dbReference type="ChEBI" id="CHEBI:30031"/>
        <dbReference type="ChEBI" id="CHEBI:57609"/>
        <dbReference type="ChEBI" id="CHEBI:58087"/>
        <dbReference type="EC" id="3.5.1.18"/>
    </reaction>
</comment>
<dbReference type="CDD" id="cd03891">
    <property type="entry name" value="M20_DapE_proteobac"/>
    <property type="match status" value="1"/>
</dbReference>
<dbReference type="GO" id="GO:0009014">
    <property type="term" value="F:succinyl-diaminopimelate desuccinylase activity"/>
    <property type="evidence" value="ECO:0007669"/>
    <property type="project" value="UniProtKB-UniRule"/>
</dbReference>
<keyword evidence="7 15" id="KW-0479">Metal-binding</keyword>
<dbReference type="Pfam" id="PF01546">
    <property type="entry name" value="Peptidase_M20"/>
    <property type="match status" value="1"/>
</dbReference>
<keyword evidence="6 15" id="KW-0028">Amino-acid biosynthesis</keyword>
<dbReference type="PANTHER" id="PTHR43808:SF31">
    <property type="entry name" value="N-ACETYL-L-CITRULLINE DEACETYLASE"/>
    <property type="match status" value="1"/>
</dbReference>
<dbReference type="EMBL" id="ASHL01000002">
    <property type="protein sequence ID" value="EPD13768.1"/>
    <property type="molecule type" value="Genomic_DNA"/>
</dbReference>
<dbReference type="FunFam" id="3.40.630.10:FF:000005">
    <property type="entry name" value="Succinyl-diaminopimelate desuccinylase"/>
    <property type="match status" value="1"/>
</dbReference>
<dbReference type="AlphaFoldDB" id="A0AB33Z3C1"/>
<dbReference type="RefSeq" id="WP_016390093.1">
    <property type="nucleotide sequence ID" value="NZ_KE646806.1"/>
</dbReference>
<evidence type="ECO:0000313" key="18">
    <source>
        <dbReference type="Proteomes" id="UP000015462"/>
    </source>
</evidence>
<name>A0AB33Z3C1_9GAMM</name>
<organism evidence="17 18">
    <name type="scientific">Cycloclasticus pugetii</name>
    <dbReference type="NCBI Taxonomy" id="34068"/>
    <lineage>
        <taxon>Bacteria</taxon>
        <taxon>Pseudomonadati</taxon>
        <taxon>Pseudomonadota</taxon>
        <taxon>Gammaproteobacteria</taxon>
        <taxon>Thiotrichales</taxon>
        <taxon>Piscirickettsiaceae</taxon>
        <taxon>Cycloclasticus</taxon>
    </lineage>
</organism>
<feature type="domain" description="Peptidase M20 dimerisation" evidence="16">
    <location>
        <begin position="175"/>
        <end position="282"/>
    </location>
</feature>
<evidence type="ECO:0000256" key="10">
    <source>
        <dbReference type="ARBA" id="ARBA00022915"/>
    </source>
</evidence>
<dbReference type="SUPFAM" id="SSF55031">
    <property type="entry name" value="Bacterial exopeptidase dimerisation domain"/>
    <property type="match status" value="1"/>
</dbReference>
<sequence>MSDTLNLTLALLKKQSLTPNDAGCMDLMAEYLQERGFKIEWMNFGETRNMWARKGSEAPLFCFAGHTDVVPTGPLEEWSTPPFEPTIKDGLVYARGAADMKGSLAAMMTACDRFITEHSTHNGSISFLITSDEEGPAHDGTVKVIDTLNQRKEKIDFCIVGEPSSHKRFGDMVRVGRRGSINGYLTLFGKQGHVAYPELVDNPIHALAPILSTITAEKWDEGNEYFPPTSFQISNINAGTGVENVVPGQLNLVFNLRFSSELTPEDIKRRITYIVDQNSDNYELSWQVSGLPFLTEKGTLTNAVEQAIYELTGSTPVLSTGGGTSDGRFIAPSGAQLIELGPINETIHKVNECVRIDDLDTLSLTYSKILENILL</sequence>
<dbReference type="InterPro" id="IPR050072">
    <property type="entry name" value="Peptidase_M20A"/>
</dbReference>